<dbReference type="RefSeq" id="WP_188385998.1">
    <property type="nucleotide sequence ID" value="NZ_BMEY01000025.1"/>
</dbReference>
<feature type="domain" description="Transcription factor zinc-finger" evidence="1">
    <location>
        <begin position="2"/>
        <end position="41"/>
    </location>
</feature>
<name>A0A916WE22_9BACI</name>
<dbReference type="Pfam" id="PF13453">
    <property type="entry name" value="Zn_ribbon_TFIIB"/>
    <property type="match status" value="1"/>
</dbReference>
<dbReference type="Proteomes" id="UP000613512">
    <property type="component" value="Unassembled WGS sequence"/>
</dbReference>
<comment type="caution">
    <text evidence="2">The sequence shown here is derived from an EMBL/GenBank/DDBJ whole genome shotgun (WGS) entry which is preliminary data.</text>
</comment>
<protein>
    <recommendedName>
        <fullName evidence="1">Transcription factor zinc-finger domain-containing protein</fullName>
    </recommendedName>
</protein>
<evidence type="ECO:0000313" key="2">
    <source>
        <dbReference type="EMBL" id="GGA89595.1"/>
    </source>
</evidence>
<evidence type="ECO:0000259" key="1">
    <source>
        <dbReference type="Pfam" id="PF13453"/>
    </source>
</evidence>
<dbReference type="EMBL" id="BMEY01000025">
    <property type="protein sequence ID" value="GGA89595.1"/>
    <property type="molecule type" value="Genomic_DNA"/>
</dbReference>
<gene>
    <name evidence="2" type="ORF">GCM10008025_35260</name>
</gene>
<proteinExistence type="predicted"/>
<keyword evidence="3" id="KW-1185">Reference proteome</keyword>
<evidence type="ECO:0000313" key="3">
    <source>
        <dbReference type="Proteomes" id="UP000613512"/>
    </source>
</evidence>
<accession>A0A916WE22</accession>
<reference evidence="2" key="2">
    <citation type="submission" date="2020-09" db="EMBL/GenBank/DDBJ databases">
        <authorList>
            <person name="Sun Q."/>
            <person name="Zhou Y."/>
        </authorList>
    </citation>
    <scope>NUCLEOTIDE SEQUENCE</scope>
    <source>
        <strain evidence="2">CGMCC 1.12408</strain>
    </source>
</reference>
<organism evidence="2 3">
    <name type="scientific">Ornithinibacillus halotolerans</name>
    <dbReference type="NCBI Taxonomy" id="1274357"/>
    <lineage>
        <taxon>Bacteria</taxon>
        <taxon>Bacillati</taxon>
        <taxon>Bacillota</taxon>
        <taxon>Bacilli</taxon>
        <taxon>Bacillales</taxon>
        <taxon>Bacillaceae</taxon>
        <taxon>Ornithinibacillus</taxon>
    </lineage>
</organism>
<sequence length="94" mass="11452">MNCPVCDNVRMKEVQKENVLIDICPNCKGVWLDRGELEKITTGLKEDRKYYEETFDSYEKEFRKYPDYKKEYHKGYDGYKKKKKKTMLDLFDLF</sequence>
<reference evidence="2" key="1">
    <citation type="journal article" date="2014" name="Int. J. Syst. Evol. Microbiol.">
        <title>Complete genome sequence of Corynebacterium casei LMG S-19264T (=DSM 44701T), isolated from a smear-ripened cheese.</title>
        <authorList>
            <consortium name="US DOE Joint Genome Institute (JGI-PGF)"/>
            <person name="Walter F."/>
            <person name="Albersmeier A."/>
            <person name="Kalinowski J."/>
            <person name="Ruckert C."/>
        </authorList>
    </citation>
    <scope>NUCLEOTIDE SEQUENCE</scope>
    <source>
        <strain evidence="2">CGMCC 1.12408</strain>
    </source>
</reference>
<dbReference type="AlphaFoldDB" id="A0A916WE22"/>
<dbReference type="InterPro" id="IPR027392">
    <property type="entry name" value="TF_Znf"/>
</dbReference>